<dbReference type="KEGG" id="rty:RT0525"/>
<organism evidence="1 2">
    <name type="scientific">Rickettsia typhi (strain ATCC VR-144 / Wilmington)</name>
    <dbReference type="NCBI Taxonomy" id="257363"/>
    <lineage>
        <taxon>Bacteria</taxon>
        <taxon>Pseudomonadati</taxon>
        <taxon>Pseudomonadota</taxon>
        <taxon>Alphaproteobacteria</taxon>
        <taxon>Rickettsiales</taxon>
        <taxon>Rickettsiaceae</taxon>
        <taxon>Rickettsieae</taxon>
        <taxon>Rickettsia</taxon>
        <taxon>typhus group</taxon>
    </lineage>
</organism>
<dbReference type="HOGENOM" id="CLU_3204664_0_0_5"/>
<evidence type="ECO:0000313" key="2">
    <source>
        <dbReference type="Proteomes" id="UP000000604"/>
    </source>
</evidence>
<gene>
    <name evidence="1" type="ordered locus">RT0525</name>
</gene>
<accession>Q68WJ8</accession>
<dbReference type="EMBL" id="AE017197">
    <property type="protein sequence ID" value="AAU03994.1"/>
    <property type="molecule type" value="Genomic_DNA"/>
</dbReference>
<protein>
    <submittedName>
        <fullName evidence="1">Uncharacterized protein</fullName>
    </submittedName>
</protein>
<evidence type="ECO:0000313" key="1">
    <source>
        <dbReference type="EMBL" id="AAU03994.1"/>
    </source>
</evidence>
<sequence length="45" mass="5132">MSDMFGLRVDNKGFDSESIKIFIMLKELGVLSLFGFSYPNKRNVS</sequence>
<proteinExistence type="predicted"/>
<dbReference type="Proteomes" id="UP000000604">
    <property type="component" value="Chromosome"/>
</dbReference>
<name>Q68WJ8_RICTY</name>
<dbReference type="AlphaFoldDB" id="Q68WJ8"/>
<reference evidence="1 2" key="1">
    <citation type="journal article" date="2004" name="J. Bacteriol.">
        <title>Complete genome sequence of Rickettsia typhi and comparison with sequences of other Rickettsiae.</title>
        <authorList>
            <person name="McLeod M.P."/>
            <person name="Qin X."/>
            <person name="Karpathy S.E."/>
            <person name="Gioia J."/>
            <person name="Highlander S.K."/>
            <person name="Fox G.E."/>
            <person name="McNeill T.Z."/>
            <person name="Jiang H."/>
            <person name="Muzny D."/>
            <person name="Jacob L.S."/>
            <person name="Hawes A.C."/>
            <person name="Sodergren E."/>
            <person name="Gill R."/>
            <person name="Hume J."/>
            <person name="Morgan M."/>
            <person name="Fan G."/>
            <person name="Amin A.G."/>
            <person name="Gibbs R.A."/>
            <person name="Hong C."/>
            <person name="Yu X.-J."/>
            <person name="Walker D.H."/>
            <person name="Weinstock G.M."/>
        </authorList>
    </citation>
    <scope>NUCLEOTIDE SEQUENCE [LARGE SCALE GENOMIC DNA]</scope>
    <source>
        <strain evidence="2">ATCC VR-144 / Wilmington</strain>
    </source>
</reference>